<dbReference type="AlphaFoldDB" id="A0A151QUE3"/>
<protein>
    <recommendedName>
        <fullName evidence="4">CCHC-type domain-containing protein</fullName>
    </recommendedName>
</protein>
<dbReference type="Gramene" id="C.cajan_44472.t">
    <property type="protein sequence ID" value="C.cajan_44472.t"/>
    <property type="gene ID" value="C.cajan_44472"/>
</dbReference>
<evidence type="ECO:0000256" key="1">
    <source>
        <dbReference type="SAM" id="MobiDB-lite"/>
    </source>
</evidence>
<proteinExistence type="predicted"/>
<keyword evidence="3" id="KW-1185">Reference proteome</keyword>
<sequence length="207" mass="23865">MSNIVKLEVVAFNIMEKNYLSWILDVEIQLDAIGRKDSIKEGNVVSNQDKAKVIIFLRYHIHKGLKNGQTHDRGRGHGYENSHDCGYGGNYGHGYEVNNNFSHKKWKNNGKNKKETGGHGNRHEENKCYHCGGKSHWSHTCRTQMHLVEIYQESLKNKKKKIETHFTYEDGGSDYGHMDVTHLDVIDFFVDPNEKINHLIGDESIQK</sequence>
<gene>
    <name evidence="2" type="ORF">KK1_045219</name>
</gene>
<dbReference type="OMA" id="FRDINRE"/>
<evidence type="ECO:0000313" key="3">
    <source>
        <dbReference type="Proteomes" id="UP000075243"/>
    </source>
</evidence>
<reference evidence="2" key="1">
    <citation type="journal article" date="2012" name="Nat. Biotechnol.">
        <title>Draft genome sequence of pigeonpea (Cajanus cajan), an orphan legume crop of resource-poor farmers.</title>
        <authorList>
            <person name="Varshney R.K."/>
            <person name="Chen W."/>
            <person name="Li Y."/>
            <person name="Bharti A.K."/>
            <person name="Saxena R.K."/>
            <person name="Schlueter J.A."/>
            <person name="Donoghue M.T."/>
            <person name="Azam S."/>
            <person name="Fan G."/>
            <person name="Whaley A.M."/>
            <person name="Farmer A.D."/>
            <person name="Sheridan J."/>
            <person name="Iwata A."/>
            <person name="Tuteja R."/>
            <person name="Penmetsa R.V."/>
            <person name="Wu W."/>
            <person name="Upadhyaya H.D."/>
            <person name="Yang S.P."/>
            <person name="Shah T."/>
            <person name="Saxena K.B."/>
            <person name="Michael T."/>
            <person name="McCombie W.R."/>
            <person name="Yang B."/>
            <person name="Zhang G."/>
            <person name="Yang H."/>
            <person name="Wang J."/>
            <person name="Spillane C."/>
            <person name="Cook D.R."/>
            <person name="May G.D."/>
            <person name="Xu X."/>
            <person name="Jackson S.A."/>
        </authorList>
    </citation>
    <scope>NUCLEOTIDE SEQUENCE [LARGE SCALE GENOMIC DNA]</scope>
</reference>
<feature type="compositionally biased region" description="Basic and acidic residues" evidence="1">
    <location>
        <begin position="112"/>
        <end position="124"/>
    </location>
</feature>
<organism evidence="2 3">
    <name type="scientific">Cajanus cajan</name>
    <name type="common">Pigeon pea</name>
    <name type="synonym">Cajanus indicus</name>
    <dbReference type="NCBI Taxonomy" id="3821"/>
    <lineage>
        <taxon>Eukaryota</taxon>
        <taxon>Viridiplantae</taxon>
        <taxon>Streptophyta</taxon>
        <taxon>Embryophyta</taxon>
        <taxon>Tracheophyta</taxon>
        <taxon>Spermatophyta</taxon>
        <taxon>Magnoliopsida</taxon>
        <taxon>eudicotyledons</taxon>
        <taxon>Gunneridae</taxon>
        <taxon>Pentapetalae</taxon>
        <taxon>rosids</taxon>
        <taxon>fabids</taxon>
        <taxon>Fabales</taxon>
        <taxon>Fabaceae</taxon>
        <taxon>Papilionoideae</taxon>
        <taxon>50 kb inversion clade</taxon>
        <taxon>NPAAA clade</taxon>
        <taxon>indigoferoid/millettioid clade</taxon>
        <taxon>Phaseoleae</taxon>
        <taxon>Cajanus</taxon>
    </lineage>
</organism>
<dbReference type="Proteomes" id="UP000075243">
    <property type="component" value="Unassembled WGS sequence"/>
</dbReference>
<feature type="region of interest" description="Disordered" evidence="1">
    <location>
        <begin position="104"/>
        <end position="124"/>
    </location>
</feature>
<evidence type="ECO:0000313" key="2">
    <source>
        <dbReference type="EMBL" id="KYP33884.1"/>
    </source>
</evidence>
<name>A0A151QUE3_CAJCA</name>
<dbReference type="PANTHER" id="PTHR33325">
    <property type="entry name" value="ZINC FINGER, CCHC-TYPE-RELATED"/>
    <property type="match status" value="1"/>
</dbReference>
<dbReference type="PANTHER" id="PTHR33325:SF11">
    <property type="entry name" value="COLD SHOCK DOMAIN-CONTAINING PROTEIN 4-LIKE"/>
    <property type="match status" value="1"/>
</dbReference>
<dbReference type="EMBL" id="KQ484743">
    <property type="protein sequence ID" value="KYP33884.1"/>
    <property type="molecule type" value="Genomic_DNA"/>
</dbReference>
<accession>A0A151QUE3</accession>
<evidence type="ECO:0008006" key="4">
    <source>
        <dbReference type="Google" id="ProtNLM"/>
    </source>
</evidence>